<dbReference type="EMBL" id="CXWD01000034">
    <property type="protein sequence ID" value="CTQ77439.1"/>
    <property type="molecule type" value="Genomic_DNA"/>
</dbReference>
<keyword evidence="1" id="KW-1133">Transmembrane helix</keyword>
<keyword evidence="1" id="KW-0812">Transmembrane</keyword>
<organism evidence="2 3">
    <name type="scientific">Roseibium alexandrii</name>
    <dbReference type="NCBI Taxonomy" id="388408"/>
    <lineage>
        <taxon>Bacteria</taxon>
        <taxon>Pseudomonadati</taxon>
        <taxon>Pseudomonadota</taxon>
        <taxon>Alphaproteobacteria</taxon>
        <taxon>Hyphomicrobiales</taxon>
        <taxon>Stappiaceae</taxon>
        <taxon>Roseibium</taxon>
    </lineage>
</organism>
<evidence type="ECO:0000313" key="3">
    <source>
        <dbReference type="Proteomes" id="UP000053235"/>
    </source>
</evidence>
<sequence>MIDYIKALDGLFGIAGVMVAGAVAVYSFLTRPSKANADKIAELQAVNAELHGRISDLEAVINNLPTREDFHALNLQLTQVSGDISTLSVELTGVRRIATRIDDFLLQQGGK</sequence>
<evidence type="ECO:0000313" key="2">
    <source>
        <dbReference type="EMBL" id="CTQ77439.1"/>
    </source>
</evidence>
<name>A0A0M7ARB1_9HYPH</name>
<dbReference type="STRING" id="388408.LAX5112_04911"/>
<protein>
    <recommendedName>
        <fullName evidence="4">DUF2730 family protein</fullName>
    </recommendedName>
</protein>
<keyword evidence="3" id="KW-1185">Reference proteome</keyword>
<evidence type="ECO:0000256" key="1">
    <source>
        <dbReference type="SAM" id="Phobius"/>
    </source>
</evidence>
<dbReference type="OrthoDB" id="7853261at2"/>
<dbReference type="RefSeq" id="WP_082429271.1">
    <property type="nucleotide sequence ID" value="NZ_CXWD01000034.1"/>
</dbReference>
<reference evidence="3" key="1">
    <citation type="submission" date="2015-07" db="EMBL/GenBank/DDBJ databases">
        <authorList>
            <person name="Rodrigo-Torres Lidia"/>
            <person name="Arahal R.David."/>
        </authorList>
    </citation>
    <scope>NUCLEOTIDE SEQUENCE [LARGE SCALE GENOMIC DNA]</scope>
    <source>
        <strain evidence="3">CECT 5112</strain>
    </source>
</reference>
<proteinExistence type="predicted"/>
<dbReference type="AlphaFoldDB" id="A0A0M7ARB1"/>
<keyword evidence="1" id="KW-0472">Membrane</keyword>
<feature type="transmembrane region" description="Helical" evidence="1">
    <location>
        <begin position="12"/>
        <end position="29"/>
    </location>
</feature>
<gene>
    <name evidence="2" type="ORF">LAX5112_04911</name>
</gene>
<dbReference type="Proteomes" id="UP000053235">
    <property type="component" value="Unassembled WGS sequence"/>
</dbReference>
<dbReference type="InterPro" id="IPR020269">
    <property type="entry name" value="Phage_Mu_Releasin"/>
</dbReference>
<accession>A0A0M7ARB1</accession>
<evidence type="ECO:0008006" key="4">
    <source>
        <dbReference type="Google" id="ProtNLM"/>
    </source>
</evidence>
<dbReference type="Pfam" id="PF10805">
    <property type="entry name" value="DUF2730"/>
    <property type="match status" value="1"/>
</dbReference>